<dbReference type="PROSITE" id="PS50902">
    <property type="entry name" value="FLAVODOXIN_LIKE"/>
    <property type="match status" value="1"/>
</dbReference>
<gene>
    <name evidence="3" type="ORF">LX66_3437</name>
</gene>
<dbReference type="InterPro" id="IPR029039">
    <property type="entry name" value="Flavoprotein-like_sf"/>
</dbReference>
<dbReference type="PROSITE" id="PS00201">
    <property type="entry name" value="FLAVODOXIN"/>
    <property type="match status" value="1"/>
</dbReference>
<dbReference type="EMBL" id="VLLG01000003">
    <property type="protein sequence ID" value="TWI89340.1"/>
    <property type="molecule type" value="Genomic_DNA"/>
</dbReference>
<dbReference type="InterPro" id="IPR008254">
    <property type="entry name" value="Flavodoxin/NO_synth"/>
</dbReference>
<comment type="caution">
    <text evidence="3">The sequence shown here is derived from an EMBL/GenBank/DDBJ whole genome shotgun (WGS) entry which is preliminary data.</text>
</comment>
<dbReference type="Pfam" id="PF03358">
    <property type="entry name" value="FMN_red"/>
    <property type="match status" value="1"/>
</dbReference>
<feature type="domain" description="Flavodoxin-like" evidence="2">
    <location>
        <begin position="4"/>
        <end position="189"/>
    </location>
</feature>
<dbReference type="InterPro" id="IPR001226">
    <property type="entry name" value="Flavodoxin_CS"/>
</dbReference>
<dbReference type="OrthoDB" id="9806350at2"/>
<dbReference type="AlphaFoldDB" id="A0A562T975"/>
<protein>
    <submittedName>
        <fullName evidence="3">Multimeric flavodoxin WrbA</fullName>
    </submittedName>
</protein>
<comment type="cofactor">
    <cofactor evidence="1">
        <name>FMN</name>
        <dbReference type="ChEBI" id="CHEBI:58210"/>
    </cofactor>
</comment>
<keyword evidence="4" id="KW-1185">Reference proteome</keyword>
<evidence type="ECO:0000259" key="2">
    <source>
        <dbReference type="PROSITE" id="PS50902"/>
    </source>
</evidence>
<evidence type="ECO:0000313" key="3">
    <source>
        <dbReference type="EMBL" id="TWI89340.1"/>
    </source>
</evidence>
<dbReference type="GO" id="GO:0010181">
    <property type="term" value="F:FMN binding"/>
    <property type="evidence" value="ECO:0007669"/>
    <property type="project" value="InterPro"/>
</dbReference>
<name>A0A562T975_CHIJA</name>
<dbReference type="PANTHER" id="PTHR30546">
    <property type="entry name" value="FLAVODOXIN-RELATED PROTEIN WRBA-RELATED"/>
    <property type="match status" value="1"/>
</dbReference>
<dbReference type="GO" id="GO:0003955">
    <property type="term" value="F:NAD(P)H dehydrogenase (quinone) activity"/>
    <property type="evidence" value="ECO:0007669"/>
    <property type="project" value="TreeGrafter"/>
</dbReference>
<evidence type="ECO:0000313" key="4">
    <source>
        <dbReference type="Proteomes" id="UP000316778"/>
    </source>
</evidence>
<reference evidence="3 4" key="1">
    <citation type="journal article" date="2013" name="Stand. Genomic Sci.">
        <title>Genomic Encyclopedia of Type Strains, Phase I: The one thousand microbial genomes (KMG-I) project.</title>
        <authorList>
            <person name="Kyrpides N.C."/>
            <person name="Woyke T."/>
            <person name="Eisen J.A."/>
            <person name="Garrity G."/>
            <person name="Lilburn T.G."/>
            <person name="Beck B.J."/>
            <person name="Whitman W.B."/>
            <person name="Hugenholtz P."/>
            <person name="Klenk H.P."/>
        </authorList>
    </citation>
    <scope>NUCLEOTIDE SEQUENCE [LARGE SCALE GENOMIC DNA]</scope>
    <source>
        <strain evidence="3 4">DSM 13484</strain>
    </source>
</reference>
<dbReference type="SUPFAM" id="SSF52218">
    <property type="entry name" value="Flavoproteins"/>
    <property type="match status" value="1"/>
</dbReference>
<dbReference type="Gene3D" id="3.40.50.360">
    <property type="match status" value="1"/>
</dbReference>
<dbReference type="PANTHER" id="PTHR30546:SF23">
    <property type="entry name" value="FLAVOPROTEIN-LIKE PROTEIN YCP4-RELATED"/>
    <property type="match status" value="1"/>
</dbReference>
<accession>A0A562T975</accession>
<sequence length="227" mass="24932">MAIISIVFHSGLGHTKVLAEKIQEGARSVNGNEVSLLEIKGEDVSNGQWKNETITGKLDASDAIIFGCPTYMGSASAVFKAFLESAFYPWLDQRWKEKVAAGFTNSASQSGDKLNTLVDLQVFASQMGMVWIPLGDLPTNNYSEGSIRTVNRLGSFMGVMAQSNADQSFDATPSDGDRLTALRFGAHVAKATQRWIGQAVYQTERHNEEQWKLLEKERIGEATIHSK</sequence>
<dbReference type="InterPro" id="IPR005025">
    <property type="entry name" value="FMN_Rdtase-like_dom"/>
</dbReference>
<evidence type="ECO:0000256" key="1">
    <source>
        <dbReference type="ARBA" id="ARBA00001917"/>
    </source>
</evidence>
<dbReference type="Proteomes" id="UP000316778">
    <property type="component" value="Unassembled WGS sequence"/>
</dbReference>
<dbReference type="GO" id="GO:0016020">
    <property type="term" value="C:membrane"/>
    <property type="evidence" value="ECO:0007669"/>
    <property type="project" value="TreeGrafter"/>
</dbReference>
<organism evidence="3 4">
    <name type="scientific">Chitinophaga japonensis</name>
    <name type="common">Flexibacter japonensis</name>
    <dbReference type="NCBI Taxonomy" id="104662"/>
    <lineage>
        <taxon>Bacteria</taxon>
        <taxon>Pseudomonadati</taxon>
        <taxon>Bacteroidota</taxon>
        <taxon>Chitinophagia</taxon>
        <taxon>Chitinophagales</taxon>
        <taxon>Chitinophagaceae</taxon>
        <taxon>Chitinophaga</taxon>
    </lineage>
</organism>
<dbReference type="GO" id="GO:0009055">
    <property type="term" value="F:electron transfer activity"/>
    <property type="evidence" value="ECO:0007669"/>
    <property type="project" value="InterPro"/>
</dbReference>
<proteinExistence type="predicted"/>